<name>A0A077P389_XENBV</name>
<accession>A0A077P389</accession>
<dbReference type="InterPro" id="IPR027417">
    <property type="entry name" value="P-loop_NTPase"/>
</dbReference>
<keyword evidence="6" id="KW-0067">ATP-binding</keyword>
<dbReference type="EMBL" id="CBSX010000029">
    <property type="protein sequence ID" value="CDH04321.1"/>
    <property type="molecule type" value="Genomic_DNA"/>
</dbReference>
<dbReference type="InterPro" id="IPR003439">
    <property type="entry name" value="ABC_transporter-like_ATP-bd"/>
</dbReference>
<keyword evidence="2" id="KW-0813">Transport</keyword>
<dbReference type="GO" id="GO:0016887">
    <property type="term" value="F:ATP hydrolysis activity"/>
    <property type="evidence" value="ECO:0007669"/>
    <property type="project" value="InterPro"/>
</dbReference>
<feature type="transmembrane region" description="Helical" evidence="9">
    <location>
        <begin position="170"/>
        <end position="187"/>
    </location>
</feature>
<gene>
    <name evidence="12" type="ORF">XBO1_1240022</name>
</gene>
<dbReference type="InterPro" id="IPR003593">
    <property type="entry name" value="AAA+_ATPase"/>
</dbReference>
<feature type="transmembrane region" description="Helical" evidence="9">
    <location>
        <begin position="280"/>
        <end position="297"/>
    </location>
</feature>
<feature type="domain" description="ABC transmembrane type-1" evidence="11">
    <location>
        <begin position="28"/>
        <end position="310"/>
    </location>
</feature>
<evidence type="ECO:0000256" key="8">
    <source>
        <dbReference type="ARBA" id="ARBA00023136"/>
    </source>
</evidence>
<dbReference type="Proteomes" id="UP000028483">
    <property type="component" value="Unassembled WGS sequence"/>
</dbReference>
<dbReference type="Gene3D" id="3.40.50.300">
    <property type="entry name" value="P-loop containing nucleotide triphosphate hydrolases"/>
    <property type="match status" value="1"/>
</dbReference>
<dbReference type="InterPro" id="IPR036640">
    <property type="entry name" value="ABC1_TM_sf"/>
</dbReference>
<dbReference type="InterPro" id="IPR039421">
    <property type="entry name" value="Type_1_exporter"/>
</dbReference>
<dbReference type="FunFam" id="3.40.50.300:FF:000221">
    <property type="entry name" value="Multidrug ABC transporter ATP-binding protein"/>
    <property type="match status" value="1"/>
</dbReference>
<dbReference type="CDD" id="cd07346">
    <property type="entry name" value="ABC_6TM_exporters"/>
    <property type="match status" value="1"/>
</dbReference>
<dbReference type="GO" id="GO:0005524">
    <property type="term" value="F:ATP binding"/>
    <property type="evidence" value="ECO:0007669"/>
    <property type="project" value="UniProtKB-KW"/>
</dbReference>
<dbReference type="PANTHER" id="PTHR43394:SF1">
    <property type="entry name" value="ATP-BINDING CASSETTE SUB-FAMILY B MEMBER 10, MITOCHONDRIAL"/>
    <property type="match status" value="1"/>
</dbReference>
<evidence type="ECO:0000256" key="2">
    <source>
        <dbReference type="ARBA" id="ARBA00022448"/>
    </source>
</evidence>
<evidence type="ECO:0000259" key="10">
    <source>
        <dbReference type="PROSITE" id="PS50893"/>
    </source>
</evidence>
<dbReference type="GO" id="GO:0015421">
    <property type="term" value="F:ABC-type oligopeptide transporter activity"/>
    <property type="evidence" value="ECO:0007669"/>
    <property type="project" value="TreeGrafter"/>
</dbReference>
<evidence type="ECO:0000256" key="4">
    <source>
        <dbReference type="ARBA" id="ARBA00022692"/>
    </source>
</evidence>
<comment type="caution">
    <text evidence="12">The sequence shown here is derived from an EMBL/GenBank/DDBJ whole genome shotgun (WGS) entry which is preliminary data.</text>
</comment>
<feature type="transmembrane region" description="Helical" evidence="9">
    <location>
        <begin position="251"/>
        <end position="274"/>
    </location>
</feature>
<dbReference type="SUPFAM" id="SSF90123">
    <property type="entry name" value="ABC transporter transmembrane region"/>
    <property type="match status" value="1"/>
</dbReference>
<dbReference type="PROSITE" id="PS50893">
    <property type="entry name" value="ABC_TRANSPORTER_2"/>
    <property type="match status" value="1"/>
</dbReference>
<dbReference type="InterPro" id="IPR017871">
    <property type="entry name" value="ABC_transporter-like_CS"/>
</dbReference>
<comment type="subcellular location">
    <subcellularLocation>
        <location evidence="1">Cell membrane</location>
        <topology evidence="1">Multi-pass membrane protein</topology>
    </subcellularLocation>
</comment>
<dbReference type="Pfam" id="PF00664">
    <property type="entry name" value="ABC_membrane"/>
    <property type="match status" value="1"/>
</dbReference>
<dbReference type="GO" id="GO:0005886">
    <property type="term" value="C:plasma membrane"/>
    <property type="evidence" value="ECO:0007669"/>
    <property type="project" value="UniProtKB-SubCell"/>
</dbReference>
<feature type="domain" description="ABC transporter" evidence="10">
    <location>
        <begin position="343"/>
        <end position="581"/>
    </location>
</feature>
<keyword evidence="7 9" id="KW-1133">Transmembrane helix</keyword>
<evidence type="ECO:0000256" key="7">
    <source>
        <dbReference type="ARBA" id="ARBA00022989"/>
    </source>
</evidence>
<dbReference type="SMART" id="SM00382">
    <property type="entry name" value="AAA"/>
    <property type="match status" value="1"/>
</dbReference>
<keyword evidence="3" id="KW-1003">Cell membrane</keyword>
<evidence type="ECO:0000256" key="1">
    <source>
        <dbReference type="ARBA" id="ARBA00004651"/>
    </source>
</evidence>
<feature type="transmembrane region" description="Helical" evidence="9">
    <location>
        <begin position="145"/>
        <end position="164"/>
    </location>
</feature>
<dbReference type="Pfam" id="PF00005">
    <property type="entry name" value="ABC_tran"/>
    <property type="match status" value="1"/>
</dbReference>
<dbReference type="PROSITE" id="PS00211">
    <property type="entry name" value="ABC_TRANSPORTER_1"/>
    <property type="match status" value="1"/>
</dbReference>
<keyword evidence="8 9" id="KW-0472">Membrane</keyword>
<evidence type="ECO:0000259" key="11">
    <source>
        <dbReference type="PROSITE" id="PS50929"/>
    </source>
</evidence>
<dbReference type="PANTHER" id="PTHR43394">
    <property type="entry name" value="ATP-DEPENDENT PERMEASE MDL1, MITOCHONDRIAL"/>
    <property type="match status" value="1"/>
</dbReference>
<organism evidence="12">
    <name type="scientific">Xenorhabdus bovienii str. oregonense</name>
    <dbReference type="NCBI Taxonomy" id="1398202"/>
    <lineage>
        <taxon>Bacteria</taxon>
        <taxon>Pseudomonadati</taxon>
        <taxon>Pseudomonadota</taxon>
        <taxon>Gammaproteobacteria</taxon>
        <taxon>Enterobacterales</taxon>
        <taxon>Morganellaceae</taxon>
        <taxon>Xenorhabdus</taxon>
    </lineage>
</organism>
<dbReference type="PROSITE" id="PS50929">
    <property type="entry name" value="ABC_TM1F"/>
    <property type="match status" value="1"/>
</dbReference>
<evidence type="ECO:0000313" key="12">
    <source>
        <dbReference type="EMBL" id="CDH04321.1"/>
    </source>
</evidence>
<dbReference type="InterPro" id="IPR011527">
    <property type="entry name" value="ABC1_TM_dom"/>
</dbReference>
<proteinExistence type="predicted"/>
<dbReference type="AlphaFoldDB" id="A0A077P389"/>
<evidence type="ECO:0000256" key="5">
    <source>
        <dbReference type="ARBA" id="ARBA00022741"/>
    </source>
</evidence>
<dbReference type="Gene3D" id="1.20.1560.10">
    <property type="entry name" value="ABC transporter type 1, transmembrane domain"/>
    <property type="match status" value="1"/>
</dbReference>
<feature type="transmembrane region" description="Helical" evidence="9">
    <location>
        <begin position="65"/>
        <end position="83"/>
    </location>
</feature>
<evidence type="ECO:0000256" key="6">
    <source>
        <dbReference type="ARBA" id="ARBA00022840"/>
    </source>
</evidence>
<keyword evidence="4 9" id="KW-0812">Transmembrane</keyword>
<protein>
    <submittedName>
        <fullName evidence="12">ABC transporter related</fullName>
    </submittedName>
</protein>
<feature type="transmembrane region" description="Helical" evidence="9">
    <location>
        <begin position="27"/>
        <end position="53"/>
    </location>
</feature>
<dbReference type="SUPFAM" id="SSF52540">
    <property type="entry name" value="P-loop containing nucleoside triphosphate hydrolases"/>
    <property type="match status" value="1"/>
</dbReference>
<evidence type="ECO:0000256" key="3">
    <source>
        <dbReference type="ARBA" id="ARBA00022475"/>
    </source>
</evidence>
<reference evidence="12" key="1">
    <citation type="submission" date="2013-07" db="EMBL/GenBank/DDBJ databases">
        <title>Sub-species coevolution in mutualistic symbiosis.</title>
        <authorList>
            <person name="Murfin K."/>
            <person name="Klassen J."/>
            <person name="Lee M."/>
            <person name="Forst S."/>
            <person name="Stock P."/>
            <person name="Goodrich-Blair H."/>
        </authorList>
    </citation>
    <scope>NUCLEOTIDE SEQUENCE [LARGE SCALE GENOMIC DNA]</scope>
    <source>
        <strain evidence="12">Oregonense</strain>
    </source>
</reference>
<evidence type="ECO:0000256" key="9">
    <source>
        <dbReference type="SAM" id="Phobius"/>
    </source>
</evidence>
<dbReference type="HOGENOM" id="CLU_000604_84_9_6"/>
<keyword evidence="5" id="KW-0547">Nucleotide-binding</keyword>
<sequence>MLGKEPENQQTAFRWLMKLVSSQHKRLAAAMLLAVCYSLLALVPYVIVYQLIVDFLNQPEIAAQHVWWMVIMAALALTGKILLQLASGLLSHQAAFQLLFELRKQVIERIGCLPLSTCHQHTSAKLKKIIADDIGRIETFVAHHLPDMAAAVMTPVGAAVLLFFFDWRLALAMLSTLPLAVCAYFLTRRYARRWQTRVQSWMFRLNDGLMEYIDGLKELKAYQMVGGAFQRLNQVLDTTYKKSLTAEKAGVWPIYSFNLLVECGFIVLLVALTWGWLGHSLSLAEVLVFLIAAVRFFRPLLNMSMFLAELNYFGLAVGRIQKVFEMPVLSQGNLRPDITAMRIRLENIGFAYPDQPALFNNLNLLIEENKITALVGPSGSGKSTLASLIARFWDIEQGNIWVGEQHNPINLAEMDAEYWQRFLSVVFQKNYMLNDTIANNLKIARPGATEEKLLSVCRSAQLLPLLNKLPEGLDTYIGAGGVHLSGGELQRLSIARVLLKDAPLVILDEATASLDPENEREIQLAMQSLIQRKTVLVIAHKLSSIQYADKIVVMDQGDIVEEGTHSELIDRQGLYHELWQLQQQTQSWGMGAGCE</sequence>